<keyword evidence="5" id="KW-1185">Reference proteome</keyword>
<feature type="region of interest" description="Disordered" evidence="2">
    <location>
        <begin position="86"/>
        <end position="139"/>
    </location>
</feature>
<dbReference type="GO" id="GO:0008270">
    <property type="term" value="F:zinc ion binding"/>
    <property type="evidence" value="ECO:0007669"/>
    <property type="project" value="InterPro"/>
</dbReference>
<evidence type="ECO:0000313" key="5">
    <source>
        <dbReference type="Proteomes" id="UP001174694"/>
    </source>
</evidence>
<feature type="domain" description="Zn(2)-C6 fungal-type" evidence="3">
    <location>
        <begin position="25"/>
        <end position="55"/>
    </location>
</feature>
<dbReference type="Gene3D" id="4.10.240.10">
    <property type="entry name" value="Zn(2)-C6 fungal-type DNA-binding domain"/>
    <property type="match status" value="1"/>
</dbReference>
<dbReference type="CDD" id="cd00067">
    <property type="entry name" value="GAL4"/>
    <property type="match status" value="1"/>
</dbReference>
<dbReference type="InterPro" id="IPR036864">
    <property type="entry name" value="Zn2-C6_fun-type_DNA-bd_sf"/>
</dbReference>
<evidence type="ECO:0000256" key="1">
    <source>
        <dbReference type="ARBA" id="ARBA00023242"/>
    </source>
</evidence>
<dbReference type="GO" id="GO:0000981">
    <property type="term" value="F:DNA-binding transcription factor activity, RNA polymerase II-specific"/>
    <property type="evidence" value="ECO:0007669"/>
    <property type="project" value="InterPro"/>
</dbReference>
<protein>
    <submittedName>
        <fullName evidence="4">C6 finger domain-containing protein</fullName>
    </submittedName>
</protein>
<name>A0AA38VWB9_9PEZI</name>
<feature type="compositionally biased region" description="Low complexity" evidence="2">
    <location>
        <begin position="86"/>
        <end position="99"/>
    </location>
</feature>
<evidence type="ECO:0000259" key="3">
    <source>
        <dbReference type="PROSITE" id="PS50048"/>
    </source>
</evidence>
<dbReference type="PANTHER" id="PTHR47785:SF4">
    <property type="entry name" value="ZN(II)2CYS6 TRANSCRIPTION FACTOR (EUROFUNG)"/>
    <property type="match status" value="1"/>
</dbReference>
<dbReference type="AlphaFoldDB" id="A0AA38VWB9"/>
<dbReference type="Proteomes" id="UP001174694">
    <property type="component" value="Unassembled WGS sequence"/>
</dbReference>
<keyword evidence="1" id="KW-0539">Nucleus</keyword>
<sequence>MAPSTASSTFDSTHYFPPRRRVVQACVNCRTRKTRCDAAQPRCGLCAVQNVACVYKDAQQPRIDHNTKILLERIQMLEDRLLSSPAFAPQADDGGAAPASQLSTVQGDQLPHQRQISKVGHHESSAIWSDEGPGKGESIEPDVQIPLSHTANANHVYSWAIVRELLADDERSADATDVFFEPQPPESADEVVETPPISQTWRLFQAYDLPIDAAKCHELIHTFFAEVNIFFPLLAVDSVLATLEDVVRIECQDGSNNETIPPSRYALLLLVLCLGSFVAEGCSSIYLSDTAADGDAKGRHVHDALWGKVALLLGHIATELSLQAAQCTMLASVYLGARGRVSDSFYWTHTAAIKCEALARSLTRRGDPIEDPFRRLYWLCFIYEGDFVSEISITLPSGLAKYEDLIPYPEFSKAQQHSSPAASIQVPASESPLPPIPPSPLAGTREEVVAFQVTTNAAIRRFLNRVNSVVYDNKEQYRAARANYATWLLRVAEDMWAHHTAIYRNLPGFLLTSLPPSPPDAASPGQQLGNIPWNVARLEGRCYAGQYIIHRPFVQYVLLNMPRFETHPCRDEILKRSRMCFDGCCSFIRVFDVEPANSITCLFATGMVTFTMTMILMIATVVPPLRRILPEDVEQAIFFGTRNLRRFSRSVGRFEWHLGVLERLDSARRARMESQAMET</sequence>
<evidence type="ECO:0000256" key="2">
    <source>
        <dbReference type="SAM" id="MobiDB-lite"/>
    </source>
</evidence>
<dbReference type="GO" id="GO:0003677">
    <property type="term" value="F:DNA binding"/>
    <property type="evidence" value="ECO:0007669"/>
    <property type="project" value="InterPro"/>
</dbReference>
<dbReference type="GO" id="GO:0006351">
    <property type="term" value="P:DNA-templated transcription"/>
    <property type="evidence" value="ECO:0007669"/>
    <property type="project" value="InterPro"/>
</dbReference>
<feature type="compositionally biased region" description="Polar residues" evidence="2">
    <location>
        <begin position="100"/>
        <end position="116"/>
    </location>
</feature>
<accession>A0AA38VWB9</accession>
<dbReference type="InterPro" id="IPR001138">
    <property type="entry name" value="Zn2Cys6_DnaBD"/>
</dbReference>
<organism evidence="4 5">
    <name type="scientific">Pleurostoma richardsiae</name>
    <dbReference type="NCBI Taxonomy" id="41990"/>
    <lineage>
        <taxon>Eukaryota</taxon>
        <taxon>Fungi</taxon>
        <taxon>Dikarya</taxon>
        <taxon>Ascomycota</taxon>
        <taxon>Pezizomycotina</taxon>
        <taxon>Sordariomycetes</taxon>
        <taxon>Sordariomycetidae</taxon>
        <taxon>Calosphaeriales</taxon>
        <taxon>Pleurostomataceae</taxon>
        <taxon>Pleurostoma</taxon>
    </lineage>
</organism>
<dbReference type="PROSITE" id="PS50048">
    <property type="entry name" value="ZN2_CY6_FUNGAL_2"/>
    <property type="match status" value="1"/>
</dbReference>
<dbReference type="EMBL" id="JANBVO010000008">
    <property type="protein sequence ID" value="KAJ9150363.1"/>
    <property type="molecule type" value="Genomic_DNA"/>
</dbReference>
<evidence type="ECO:0000313" key="4">
    <source>
        <dbReference type="EMBL" id="KAJ9150363.1"/>
    </source>
</evidence>
<dbReference type="CDD" id="cd12148">
    <property type="entry name" value="fungal_TF_MHR"/>
    <property type="match status" value="1"/>
</dbReference>
<dbReference type="SUPFAM" id="SSF57701">
    <property type="entry name" value="Zn2/Cys6 DNA-binding domain"/>
    <property type="match status" value="1"/>
</dbReference>
<dbReference type="PROSITE" id="PS00463">
    <property type="entry name" value="ZN2_CY6_FUNGAL_1"/>
    <property type="match status" value="1"/>
</dbReference>
<dbReference type="SMART" id="SM00066">
    <property type="entry name" value="GAL4"/>
    <property type="match status" value="1"/>
</dbReference>
<dbReference type="Pfam" id="PF00172">
    <property type="entry name" value="Zn_clus"/>
    <property type="match status" value="1"/>
</dbReference>
<gene>
    <name evidence="4" type="ORF">NKR23_g3702</name>
</gene>
<reference evidence="4" key="1">
    <citation type="submission" date="2022-07" db="EMBL/GenBank/DDBJ databases">
        <title>Fungi with potential for degradation of polypropylene.</title>
        <authorList>
            <person name="Gostincar C."/>
        </authorList>
    </citation>
    <scope>NUCLEOTIDE SEQUENCE</scope>
    <source>
        <strain evidence="4">EXF-13308</strain>
    </source>
</reference>
<comment type="caution">
    <text evidence="4">The sequence shown here is derived from an EMBL/GenBank/DDBJ whole genome shotgun (WGS) entry which is preliminary data.</text>
</comment>
<proteinExistence type="predicted"/>
<dbReference type="PANTHER" id="PTHR47785">
    <property type="entry name" value="ZN(II)2CYS6 TRANSCRIPTION FACTOR (EUROFUNG)-RELATED-RELATED"/>
    <property type="match status" value="1"/>
</dbReference>
<dbReference type="InterPro" id="IPR053181">
    <property type="entry name" value="EcdB-like_regulator"/>
</dbReference>